<accession>A0A395V958</accession>
<organism evidence="2 3">
    <name type="scientific">Roseburia hominis</name>
    <dbReference type="NCBI Taxonomy" id="301301"/>
    <lineage>
        <taxon>Bacteria</taxon>
        <taxon>Bacillati</taxon>
        <taxon>Bacillota</taxon>
        <taxon>Clostridia</taxon>
        <taxon>Lachnospirales</taxon>
        <taxon>Lachnospiraceae</taxon>
        <taxon>Roseburia</taxon>
    </lineage>
</organism>
<gene>
    <name evidence="2" type="ORF">DWX93_08920</name>
</gene>
<name>A0A395V958_9FIRM</name>
<keyword evidence="1" id="KW-0812">Transmembrane</keyword>
<sequence>MNCRKYRACLVGVLAIALICGALLYLKYGREGETPMDGVLVERNSTWEAGTAA</sequence>
<proteinExistence type="predicted"/>
<reference evidence="2 3" key="1">
    <citation type="submission" date="2018-08" db="EMBL/GenBank/DDBJ databases">
        <title>A genome reference for cultivated species of the human gut microbiota.</title>
        <authorList>
            <person name="Zou Y."/>
            <person name="Xue W."/>
            <person name="Luo G."/>
        </authorList>
    </citation>
    <scope>NUCLEOTIDE SEQUENCE [LARGE SCALE GENOMIC DNA]</scope>
    <source>
        <strain evidence="2 3">AF22-12AC</strain>
    </source>
</reference>
<evidence type="ECO:0000256" key="1">
    <source>
        <dbReference type="SAM" id="Phobius"/>
    </source>
</evidence>
<feature type="transmembrane region" description="Helical" evidence="1">
    <location>
        <begin position="7"/>
        <end position="26"/>
    </location>
</feature>
<dbReference type="AlphaFoldDB" id="A0A395V958"/>
<keyword evidence="1" id="KW-1133">Transmembrane helix</keyword>
<evidence type="ECO:0000313" key="2">
    <source>
        <dbReference type="EMBL" id="RGS40543.1"/>
    </source>
</evidence>
<comment type="caution">
    <text evidence="2">The sequence shown here is derived from an EMBL/GenBank/DDBJ whole genome shotgun (WGS) entry which is preliminary data.</text>
</comment>
<dbReference type="EMBL" id="QRVL01000006">
    <property type="protein sequence ID" value="RGS40543.1"/>
    <property type="molecule type" value="Genomic_DNA"/>
</dbReference>
<protein>
    <submittedName>
        <fullName evidence="2">Membrane-spanning protein</fullName>
    </submittedName>
</protein>
<dbReference type="RefSeq" id="WP_118097348.1">
    <property type="nucleotide sequence ID" value="NZ_CAKMUY010000002.1"/>
</dbReference>
<dbReference type="Proteomes" id="UP000266172">
    <property type="component" value="Unassembled WGS sequence"/>
</dbReference>
<keyword evidence="1" id="KW-0472">Membrane</keyword>
<evidence type="ECO:0000313" key="3">
    <source>
        <dbReference type="Proteomes" id="UP000266172"/>
    </source>
</evidence>